<dbReference type="Gene3D" id="1.10.287.110">
    <property type="entry name" value="DnaJ domain"/>
    <property type="match status" value="1"/>
</dbReference>
<feature type="region of interest" description="Disordered" evidence="1">
    <location>
        <begin position="130"/>
        <end position="151"/>
    </location>
</feature>
<sequence>MMEKEESTSYYSVLGVSMESSIEDIKRAYRRLAMQWHPDRWTRTPSLLCEAKRKFQQIQEAYSVLSDQKKRSLYDIGLYGPEEEEDEGFYDFMQELLSLMAQDKRKDKNYSMEELQRMLMEMSQGFESSVSHHGSSILDDPAGHSKRARWDPNGMMDSNGSHFGVGSWGCAEQAAIANNMGW</sequence>
<evidence type="ECO:0000313" key="3">
    <source>
        <dbReference type="EMBL" id="KDP38045.1"/>
    </source>
</evidence>
<reference evidence="3 4" key="1">
    <citation type="journal article" date="2014" name="PLoS ONE">
        <title>Global Analysis of Gene Expression Profiles in Physic Nut (Jatropha curcas L.) Seedlings Exposed to Salt Stress.</title>
        <authorList>
            <person name="Zhang L."/>
            <person name="Zhang C."/>
            <person name="Wu P."/>
            <person name="Chen Y."/>
            <person name="Li M."/>
            <person name="Jiang H."/>
            <person name="Wu G."/>
        </authorList>
    </citation>
    <scope>NUCLEOTIDE SEQUENCE [LARGE SCALE GENOMIC DNA]</scope>
    <source>
        <strain evidence="4">cv. GZQX0401</strain>
        <tissue evidence="3">Young leaves</tissue>
    </source>
</reference>
<keyword evidence="4" id="KW-1185">Reference proteome</keyword>
<evidence type="ECO:0000256" key="1">
    <source>
        <dbReference type="SAM" id="MobiDB-lite"/>
    </source>
</evidence>
<dbReference type="STRING" id="180498.A0A067L0M2"/>
<dbReference type="PANTHER" id="PTHR44743:SF10">
    <property type="entry name" value="J DOMAIN-CONTAINING PROTEIN"/>
    <property type="match status" value="1"/>
</dbReference>
<dbReference type="InterPro" id="IPR018253">
    <property type="entry name" value="DnaJ_domain_CS"/>
</dbReference>
<dbReference type="KEGG" id="jcu:105634051"/>
<name>A0A067L0M2_JATCU</name>
<dbReference type="InterPro" id="IPR036869">
    <property type="entry name" value="J_dom_sf"/>
</dbReference>
<evidence type="ECO:0000259" key="2">
    <source>
        <dbReference type="PROSITE" id="PS50076"/>
    </source>
</evidence>
<gene>
    <name evidence="3" type="ORF">JCGZ_04688</name>
</gene>
<dbReference type="PRINTS" id="PR00625">
    <property type="entry name" value="JDOMAIN"/>
</dbReference>
<accession>A0A067L0M2</accession>
<dbReference type="Proteomes" id="UP000027138">
    <property type="component" value="Unassembled WGS sequence"/>
</dbReference>
<dbReference type="PROSITE" id="PS50076">
    <property type="entry name" value="DNAJ_2"/>
    <property type="match status" value="1"/>
</dbReference>
<dbReference type="CDD" id="cd06257">
    <property type="entry name" value="DnaJ"/>
    <property type="match status" value="1"/>
</dbReference>
<dbReference type="SUPFAM" id="SSF46565">
    <property type="entry name" value="Chaperone J-domain"/>
    <property type="match status" value="1"/>
</dbReference>
<feature type="domain" description="J" evidence="2">
    <location>
        <begin position="9"/>
        <end position="78"/>
    </location>
</feature>
<organism evidence="3 4">
    <name type="scientific">Jatropha curcas</name>
    <name type="common">Barbados nut</name>
    <dbReference type="NCBI Taxonomy" id="180498"/>
    <lineage>
        <taxon>Eukaryota</taxon>
        <taxon>Viridiplantae</taxon>
        <taxon>Streptophyta</taxon>
        <taxon>Embryophyta</taxon>
        <taxon>Tracheophyta</taxon>
        <taxon>Spermatophyta</taxon>
        <taxon>Magnoliopsida</taxon>
        <taxon>eudicotyledons</taxon>
        <taxon>Gunneridae</taxon>
        <taxon>Pentapetalae</taxon>
        <taxon>rosids</taxon>
        <taxon>fabids</taxon>
        <taxon>Malpighiales</taxon>
        <taxon>Euphorbiaceae</taxon>
        <taxon>Crotonoideae</taxon>
        <taxon>Jatropheae</taxon>
        <taxon>Jatropha</taxon>
    </lineage>
</organism>
<evidence type="ECO:0000313" key="4">
    <source>
        <dbReference type="Proteomes" id="UP000027138"/>
    </source>
</evidence>
<dbReference type="PROSITE" id="PS00636">
    <property type="entry name" value="DNAJ_1"/>
    <property type="match status" value="1"/>
</dbReference>
<dbReference type="InterPro" id="IPR001623">
    <property type="entry name" value="DnaJ_domain"/>
</dbReference>
<dbReference type="OrthoDB" id="10250354at2759"/>
<protein>
    <recommendedName>
        <fullName evidence="2">J domain-containing protein</fullName>
    </recommendedName>
</protein>
<dbReference type="SMART" id="SM00271">
    <property type="entry name" value="DnaJ"/>
    <property type="match status" value="1"/>
</dbReference>
<proteinExistence type="predicted"/>
<dbReference type="PANTHER" id="PTHR44743">
    <property type="entry name" value="PUTATIVE, EXPRESSED-RELATED"/>
    <property type="match status" value="1"/>
</dbReference>
<dbReference type="Pfam" id="PF00226">
    <property type="entry name" value="DnaJ"/>
    <property type="match status" value="1"/>
</dbReference>
<dbReference type="AlphaFoldDB" id="A0A067L0M2"/>
<dbReference type="EMBL" id="KK914370">
    <property type="protein sequence ID" value="KDP38045.1"/>
    <property type="molecule type" value="Genomic_DNA"/>
</dbReference>